<feature type="compositionally biased region" description="Low complexity" evidence="15">
    <location>
        <begin position="630"/>
        <end position="642"/>
    </location>
</feature>
<dbReference type="InterPro" id="IPR050515">
    <property type="entry name" value="Beta-lactam/transpept"/>
</dbReference>
<dbReference type="UniPathway" id="UPA00219"/>
<evidence type="ECO:0000256" key="5">
    <source>
        <dbReference type="ARBA" id="ARBA00022645"/>
    </source>
</evidence>
<feature type="binding site" evidence="14">
    <location>
        <position position="388"/>
    </location>
    <ligand>
        <name>Zn(2+)</name>
        <dbReference type="ChEBI" id="CHEBI:29105"/>
    </ligand>
</feature>
<dbReference type="Proteomes" id="UP000587991">
    <property type="component" value="Unassembled WGS sequence"/>
</dbReference>
<dbReference type="GO" id="GO:0008658">
    <property type="term" value="F:penicillin binding"/>
    <property type="evidence" value="ECO:0007669"/>
    <property type="project" value="InterPro"/>
</dbReference>
<dbReference type="InterPro" id="IPR001460">
    <property type="entry name" value="PCN-bd_Tpept"/>
</dbReference>
<dbReference type="SUPFAM" id="SSF56601">
    <property type="entry name" value="beta-lactamase/transpeptidase-like"/>
    <property type="match status" value="1"/>
</dbReference>
<dbReference type="PANTHER" id="PTHR30627">
    <property type="entry name" value="PEPTIDOGLYCAN D,D-TRANSPEPTIDASE"/>
    <property type="match status" value="1"/>
</dbReference>
<dbReference type="GO" id="GO:0009002">
    <property type="term" value="F:serine-type D-Ala-D-Ala carboxypeptidase activity"/>
    <property type="evidence" value="ECO:0007669"/>
    <property type="project" value="UniProtKB-UniRule"/>
</dbReference>
<dbReference type="Gene3D" id="3.90.1310.10">
    <property type="entry name" value="Penicillin-binding protein 2a (Domain 2)"/>
    <property type="match status" value="1"/>
</dbReference>
<comment type="cofactor">
    <cofactor evidence="14">
        <name>Zn(2+)</name>
        <dbReference type="ChEBI" id="CHEBI:29105"/>
    </cofactor>
    <text evidence="14">Binds one Zn(2+) ion per subunit.</text>
</comment>
<protein>
    <recommendedName>
        <fullName evidence="14">Peptidoglycan D,D-transpeptidase MrdA</fullName>
        <ecNumber evidence="14">3.4.16.4</ecNumber>
    </recommendedName>
    <alternativeName>
        <fullName evidence="14">Penicillin-binding protein 2</fullName>
        <shortName evidence="14">PBP-2</shortName>
    </alternativeName>
</protein>
<evidence type="ECO:0000313" key="19">
    <source>
        <dbReference type="Proteomes" id="UP000587991"/>
    </source>
</evidence>
<dbReference type="PANTHER" id="PTHR30627:SF2">
    <property type="entry name" value="PEPTIDOGLYCAN D,D-TRANSPEPTIDASE MRDA"/>
    <property type="match status" value="1"/>
</dbReference>
<keyword evidence="14" id="KW-0862">Zinc</keyword>
<dbReference type="GO" id="GO:0008270">
    <property type="term" value="F:zinc ion binding"/>
    <property type="evidence" value="ECO:0007669"/>
    <property type="project" value="UniProtKB-UniRule"/>
</dbReference>
<dbReference type="FunFam" id="3.40.710.10:FF:000024">
    <property type="entry name" value="Penicillin-binding protein 2"/>
    <property type="match status" value="1"/>
</dbReference>
<keyword evidence="19" id="KW-1185">Reference proteome</keyword>
<keyword evidence="14" id="KW-0479">Metal-binding</keyword>
<keyword evidence="9 14" id="KW-0133">Cell shape</keyword>
<evidence type="ECO:0000259" key="16">
    <source>
        <dbReference type="Pfam" id="PF00905"/>
    </source>
</evidence>
<dbReference type="GO" id="GO:0005886">
    <property type="term" value="C:plasma membrane"/>
    <property type="evidence" value="ECO:0007669"/>
    <property type="project" value="UniProtKB-SubCell"/>
</dbReference>
<evidence type="ECO:0000313" key="18">
    <source>
        <dbReference type="EMBL" id="NLR76695.1"/>
    </source>
</evidence>
<dbReference type="EC" id="3.4.16.4" evidence="14"/>
<name>A0A847SCP9_9NEIS</name>
<keyword evidence="11 14" id="KW-1133">Transmembrane helix</keyword>
<dbReference type="EMBL" id="JABAIM010000004">
    <property type="protein sequence ID" value="NLR76695.1"/>
    <property type="molecule type" value="Genomic_DNA"/>
</dbReference>
<keyword evidence="8 14" id="KW-0378">Hydrolase</keyword>
<comment type="caution">
    <text evidence="18">The sequence shown here is derived from an EMBL/GenBank/DDBJ whole genome shotgun (WGS) entry which is preliminary data.</text>
</comment>
<evidence type="ECO:0000256" key="13">
    <source>
        <dbReference type="ARBA" id="ARBA00023316"/>
    </source>
</evidence>
<feature type="active site" description="Acyl-ester intermediate" evidence="14">
    <location>
        <position position="330"/>
    </location>
</feature>
<dbReference type="GO" id="GO:0006508">
    <property type="term" value="P:proteolysis"/>
    <property type="evidence" value="ECO:0007669"/>
    <property type="project" value="UniProtKB-KW"/>
</dbReference>
<feature type="region of interest" description="Disordered" evidence="15">
    <location>
        <begin position="630"/>
        <end position="655"/>
    </location>
</feature>
<dbReference type="InterPro" id="IPR036138">
    <property type="entry name" value="PBP_dimer_sf"/>
</dbReference>
<evidence type="ECO:0000256" key="7">
    <source>
        <dbReference type="ARBA" id="ARBA00022692"/>
    </source>
</evidence>
<evidence type="ECO:0000256" key="14">
    <source>
        <dbReference type="HAMAP-Rule" id="MF_02081"/>
    </source>
</evidence>
<evidence type="ECO:0000256" key="10">
    <source>
        <dbReference type="ARBA" id="ARBA00022984"/>
    </source>
</evidence>
<evidence type="ECO:0000256" key="6">
    <source>
        <dbReference type="ARBA" id="ARBA00022670"/>
    </source>
</evidence>
<organism evidence="18 19">
    <name type="scientific">Leeia aquatica</name>
    <dbReference type="NCBI Taxonomy" id="2725557"/>
    <lineage>
        <taxon>Bacteria</taxon>
        <taxon>Pseudomonadati</taxon>
        <taxon>Pseudomonadota</taxon>
        <taxon>Betaproteobacteria</taxon>
        <taxon>Neisseriales</taxon>
        <taxon>Leeiaceae</taxon>
        <taxon>Leeia</taxon>
    </lineage>
</organism>
<evidence type="ECO:0000256" key="1">
    <source>
        <dbReference type="ARBA" id="ARBA00004167"/>
    </source>
</evidence>
<dbReference type="Pfam" id="PF00905">
    <property type="entry name" value="Transpeptidase"/>
    <property type="match status" value="1"/>
</dbReference>
<accession>A0A847SCP9</accession>
<evidence type="ECO:0000256" key="9">
    <source>
        <dbReference type="ARBA" id="ARBA00022960"/>
    </source>
</evidence>
<comment type="similarity">
    <text evidence="14">Belongs to the transpeptidase family. MrdA subfamily.</text>
</comment>
<dbReference type="InterPro" id="IPR017790">
    <property type="entry name" value="Penicillin-binding_protein_2"/>
</dbReference>
<dbReference type="HAMAP" id="MF_02081">
    <property type="entry name" value="MrdA_transpept"/>
    <property type="match status" value="1"/>
</dbReference>
<sequence>MGKKSAQRHEGHDAVQFQIRVLLLGVLVLVCFGLLIWRFSVLQISRHAFYSTQADSNRIGIAPVMPSRGLIVDRNGVVLAHNYTAFTLELRPDRVGDVDQTIAELGKLVDIGPKDIKRFKQLLSESKSFETLPLKLRLTDDEIAKVAAQVYRLPGVEIKARSFREYPYKALTAHVIGYIGRLSEKDQQVLEETGKLVNYRGTTHIGKLGLEQKYEDDLHGVTGYEEVETDAAGRAIRVLRRTPPIAGNNIQLSLDIKLQQYADELFGDRRGALVAIEPATGGVLAFVSKPGFDPNPFVDGIDAQSWKELNESIYRPLNNRALRGMYPPGSTFKPFMAMAALEMGYRRPGDAIADPGFFSLPGSSHRFRDDKAGGHGYVDMYKSIAASCDTYYYRLAYDMGIEAIDRFMPKFGFGQKTGIDLPGEVEGILPSPAWKQKRFSGARFRDEHRKWYVGDVVSIGIGQGYNSYTPLQLAYATSVLANDGVAFKPHIAWHVTDVRTGKVSTVEPTPIARHDFKPENLAVVKQGMRGVLMPGGTAFGISGGLEYAMAGKTGTAQVITIKQGEKYNASRIHELHRDHSWFIAFAPADQPKIAMAVLVENGGFGAAAAAPIARKLTDFYLLGKRAEVAPPAAASKSGSKPATPEQPASQEGDHD</sequence>
<feature type="binding site" evidence="14">
    <location>
        <position position="369"/>
    </location>
    <ligand>
        <name>Zn(2+)</name>
        <dbReference type="ChEBI" id="CHEBI:29105"/>
    </ligand>
</feature>
<feature type="binding site" evidence="14">
    <location>
        <position position="354"/>
    </location>
    <ligand>
        <name>Zn(2+)</name>
        <dbReference type="ChEBI" id="CHEBI:29105"/>
    </ligand>
</feature>
<evidence type="ECO:0000256" key="8">
    <source>
        <dbReference type="ARBA" id="ARBA00022801"/>
    </source>
</evidence>
<reference evidence="18 19" key="1">
    <citation type="submission" date="2020-04" db="EMBL/GenBank/DDBJ databases">
        <title>Draft genome of Leeia sp. IMCC25680.</title>
        <authorList>
            <person name="Song J."/>
            <person name="Cho J.-C."/>
        </authorList>
    </citation>
    <scope>NUCLEOTIDE SEQUENCE [LARGE SCALE GENOMIC DNA]</scope>
    <source>
        <strain evidence="18 19">IMCC25680</strain>
    </source>
</reference>
<dbReference type="InterPro" id="IPR005311">
    <property type="entry name" value="PBP_dimer"/>
</dbReference>
<evidence type="ECO:0000256" key="2">
    <source>
        <dbReference type="ARBA" id="ARBA00004236"/>
    </source>
</evidence>
<keyword evidence="7 14" id="KW-0812">Transmembrane</keyword>
<gene>
    <name evidence="14 18" type="primary">mrdA</name>
    <name evidence="18" type="ORF">HF682_16120</name>
</gene>
<feature type="domain" description="Penicillin-binding protein transpeptidase" evidence="16">
    <location>
        <begin position="271"/>
        <end position="617"/>
    </location>
</feature>
<dbReference type="Gene3D" id="3.30.1390.30">
    <property type="entry name" value="Penicillin-binding protein 2a, domain 3"/>
    <property type="match status" value="1"/>
</dbReference>
<keyword evidence="12 14" id="KW-0472">Membrane</keyword>
<comment type="pathway">
    <text evidence="14">Cell wall biogenesis; peptidoglycan biosynthesis.</text>
</comment>
<evidence type="ECO:0000256" key="12">
    <source>
        <dbReference type="ARBA" id="ARBA00023136"/>
    </source>
</evidence>
<feature type="domain" description="Penicillin-binding protein dimerisation" evidence="17">
    <location>
        <begin position="65"/>
        <end position="238"/>
    </location>
</feature>
<dbReference type="GO" id="GO:0008360">
    <property type="term" value="P:regulation of cell shape"/>
    <property type="evidence" value="ECO:0007669"/>
    <property type="project" value="UniProtKB-KW"/>
</dbReference>
<evidence type="ECO:0000256" key="3">
    <source>
        <dbReference type="ARBA" id="ARBA00022475"/>
    </source>
</evidence>
<evidence type="ECO:0000256" key="11">
    <source>
        <dbReference type="ARBA" id="ARBA00022989"/>
    </source>
</evidence>
<proteinExistence type="inferred from homology"/>
<evidence type="ECO:0000256" key="15">
    <source>
        <dbReference type="SAM" id="MobiDB-lite"/>
    </source>
</evidence>
<feature type="binding site" evidence="14">
    <location>
        <position position="375"/>
    </location>
    <ligand>
        <name>Zn(2+)</name>
        <dbReference type="ChEBI" id="CHEBI:29105"/>
    </ligand>
</feature>
<dbReference type="InterPro" id="IPR012338">
    <property type="entry name" value="Beta-lactam/transpept-like"/>
</dbReference>
<keyword evidence="5 14" id="KW-0121">Carboxypeptidase</keyword>
<keyword evidence="6 14" id="KW-0645">Protease</keyword>
<keyword evidence="13 14" id="KW-0961">Cell wall biogenesis/degradation</keyword>
<comment type="subcellular location">
    <subcellularLocation>
        <location evidence="14">Cell inner membrane</location>
        <topology evidence="14">Single-pass membrane protein</topology>
    </subcellularLocation>
    <subcellularLocation>
        <location evidence="2">Cell membrane</location>
    </subcellularLocation>
    <subcellularLocation>
        <location evidence="1">Membrane</location>
        <topology evidence="1">Single-pass membrane protein</topology>
    </subcellularLocation>
</comment>
<dbReference type="Gene3D" id="3.40.710.10">
    <property type="entry name" value="DD-peptidase/beta-lactamase superfamily"/>
    <property type="match status" value="1"/>
</dbReference>
<dbReference type="SUPFAM" id="SSF56519">
    <property type="entry name" value="Penicillin binding protein dimerisation domain"/>
    <property type="match status" value="1"/>
</dbReference>
<dbReference type="AlphaFoldDB" id="A0A847SCP9"/>
<dbReference type="GO" id="GO:0071555">
    <property type="term" value="P:cell wall organization"/>
    <property type="evidence" value="ECO:0007669"/>
    <property type="project" value="UniProtKB-KW"/>
</dbReference>
<dbReference type="RefSeq" id="WP_168878359.1">
    <property type="nucleotide sequence ID" value="NZ_JABAIM010000004.1"/>
</dbReference>
<dbReference type="NCBIfam" id="TIGR03423">
    <property type="entry name" value="pbp2_mrdA"/>
    <property type="match status" value="1"/>
</dbReference>
<comment type="function">
    <text evidence="14">Catalyzes cross-linking of the peptidoglycan cell wall.</text>
</comment>
<dbReference type="GO" id="GO:0009252">
    <property type="term" value="P:peptidoglycan biosynthetic process"/>
    <property type="evidence" value="ECO:0007669"/>
    <property type="project" value="UniProtKB-UniRule"/>
</dbReference>
<comment type="catalytic activity">
    <reaction evidence="14">
        <text>Preferential cleavage: (Ac)2-L-Lys-D-Ala-|-D-Ala. Also transpeptidation of peptidyl-alanyl moieties that are N-acyl substituents of D-alanine.</text>
        <dbReference type="EC" id="3.4.16.4"/>
    </reaction>
</comment>
<keyword evidence="3 14" id="KW-1003">Cell membrane</keyword>
<dbReference type="Pfam" id="PF03717">
    <property type="entry name" value="PBP_dimer"/>
    <property type="match status" value="1"/>
</dbReference>
<evidence type="ECO:0000259" key="17">
    <source>
        <dbReference type="Pfam" id="PF03717"/>
    </source>
</evidence>
<keyword evidence="4 14" id="KW-0997">Cell inner membrane</keyword>
<evidence type="ECO:0000256" key="4">
    <source>
        <dbReference type="ARBA" id="ARBA00022519"/>
    </source>
</evidence>
<dbReference type="GO" id="GO:0071972">
    <property type="term" value="F:peptidoglycan L,D-transpeptidase activity"/>
    <property type="evidence" value="ECO:0007669"/>
    <property type="project" value="TreeGrafter"/>
</dbReference>
<feature type="transmembrane region" description="Helical" evidence="14">
    <location>
        <begin position="21"/>
        <end position="39"/>
    </location>
</feature>
<keyword evidence="10 14" id="KW-0573">Peptidoglycan synthesis</keyword>